<dbReference type="Gene3D" id="3.30.870.10">
    <property type="entry name" value="Endonuclease Chain A"/>
    <property type="match status" value="2"/>
</dbReference>
<evidence type="ECO:0000256" key="2">
    <source>
        <dbReference type="ARBA" id="ARBA00022516"/>
    </source>
</evidence>
<dbReference type="NCBIfam" id="NF008427">
    <property type="entry name" value="PRK11263.1"/>
    <property type="match status" value="1"/>
</dbReference>
<dbReference type="SUPFAM" id="SSF56024">
    <property type="entry name" value="Phospholipase D/nuclease"/>
    <property type="match status" value="2"/>
</dbReference>
<evidence type="ECO:0000256" key="6">
    <source>
        <dbReference type="ARBA" id="ARBA00023136"/>
    </source>
</evidence>
<reference evidence="13" key="1">
    <citation type="journal article" date="2019" name="Int. J. Syst. Evol. Microbiol.">
        <title>The Global Catalogue of Microorganisms (GCM) 10K type strain sequencing project: providing services to taxonomists for standard genome sequencing and annotation.</title>
        <authorList>
            <consortium name="The Broad Institute Genomics Platform"/>
            <consortium name="The Broad Institute Genome Sequencing Center for Infectious Disease"/>
            <person name="Wu L."/>
            <person name="Ma J."/>
        </authorList>
    </citation>
    <scope>NUCLEOTIDE SEQUENCE [LARGE SCALE GENOMIC DNA]</scope>
    <source>
        <strain evidence="13">KCTC 52141</strain>
    </source>
</reference>
<dbReference type="InterPro" id="IPR030872">
    <property type="entry name" value="Cardiolipin_synth_ClsB"/>
</dbReference>
<feature type="active site" evidence="9">
    <location>
        <position position="119"/>
    </location>
</feature>
<evidence type="ECO:0000313" key="12">
    <source>
        <dbReference type="EMBL" id="MFC3154232.1"/>
    </source>
</evidence>
<feature type="domain" description="PLD phosphodiesterase" evidence="11">
    <location>
        <begin position="114"/>
        <end position="141"/>
    </location>
</feature>
<evidence type="ECO:0000256" key="1">
    <source>
        <dbReference type="ARBA" id="ARBA00022475"/>
    </source>
</evidence>
<evidence type="ECO:0000259" key="11">
    <source>
        <dbReference type="PROSITE" id="PS50035"/>
    </source>
</evidence>
<keyword evidence="3 9" id="KW-0808">Transferase</keyword>
<name>A0ABV7HKN7_9GAMM</name>
<dbReference type="RefSeq" id="WP_382414379.1">
    <property type="nucleotide sequence ID" value="NZ_AP031500.1"/>
</dbReference>
<keyword evidence="6 9" id="KW-0472">Membrane</keyword>
<accession>A0ABV7HKN7</accession>
<feature type="active site" evidence="9">
    <location>
        <position position="297"/>
    </location>
</feature>
<evidence type="ECO:0000256" key="5">
    <source>
        <dbReference type="ARBA" id="ARBA00023098"/>
    </source>
</evidence>
<keyword evidence="8 9" id="KW-1208">Phospholipid metabolism</keyword>
<evidence type="ECO:0000256" key="9">
    <source>
        <dbReference type="HAMAP-Rule" id="MF_01917"/>
    </source>
</evidence>
<dbReference type="EMBL" id="JBHRTL010000004">
    <property type="protein sequence ID" value="MFC3154232.1"/>
    <property type="molecule type" value="Genomic_DNA"/>
</dbReference>
<feature type="compositionally biased region" description="Basic and acidic residues" evidence="10">
    <location>
        <begin position="402"/>
        <end position="418"/>
    </location>
</feature>
<feature type="active site" evidence="9">
    <location>
        <position position="295"/>
    </location>
</feature>
<feature type="domain" description="PLD phosphodiesterase" evidence="11">
    <location>
        <begin position="290"/>
        <end position="317"/>
    </location>
</feature>
<evidence type="ECO:0000313" key="13">
    <source>
        <dbReference type="Proteomes" id="UP001595548"/>
    </source>
</evidence>
<dbReference type="EC" id="2.7.8.-" evidence="9"/>
<dbReference type="Proteomes" id="UP001595548">
    <property type="component" value="Unassembled WGS sequence"/>
</dbReference>
<protein>
    <recommendedName>
        <fullName evidence="9">Cardiolipin synthase B</fullName>
        <shortName evidence="9">CL synthase</shortName>
        <ecNumber evidence="9">2.7.8.-</ecNumber>
    </recommendedName>
</protein>
<comment type="subcellular location">
    <subcellularLocation>
        <location evidence="9">Cell membrane</location>
        <topology evidence="9">Peripheral membrane protein</topology>
    </subcellularLocation>
</comment>
<organism evidence="12 13">
    <name type="scientific">Gilvimarinus japonicus</name>
    <dbReference type="NCBI Taxonomy" id="1796469"/>
    <lineage>
        <taxon>Bacteria</taxon>
        <taxon>Pseudomonadati</taxon>
        <taxon>Pseudomonadota</taxon>
        <taxon>Gammaproteobacteria</taxon>
        <taxon>Cellvibrionales</taxon>
        <taxon>Cellvibrionaceae</taxon>
        <taxon>Gilvimarinus</taxon>
    </lineage>
</organism>
<dbReference type="PROSITE" id="PS50035">
    <property type="entry name" value="PLD"/>
    <property type="match status" value="2"/>
</dbReference>
<dbReference type="PANTHER" id="PTHR21248">
    <property type="entry name" value="CARDIOLIPIN SYNTHASE"/>
    <property type="match status" value="1"/>
</dbReference>
<dbReference type="CDD" id="cd09159">
    <property type="entry name" value="PLDc_ybhO_like_2"/>
    <property type="match status" value="1"/>
</dbReference>
<evidence type="ECO:0000256" key="10">
    <source>
        <dbReference type="SAM" id="MobiDB-lite"/>
    </source>
</evidence>
<comment type="catalytic activity">
    <reaction evidence="9">
        <text>2 a 1,2-diacyl-sn-glycero-3-phospho-(1'-sn-glycerol) = a cardiolipin + glycerol</text>
        <dbReference type="Rhea" id="RHEA:31451"/>
        <dbReference type="ChEBI" id="CHEBI:17754"/>
        <dbReference type="ChEBI" id="CHEBI:62237"/>
        <dbReference type="ChEBI" id="CHEBI:64716"/>
    </reaction>
</comment>
<keyword evidence="7 9" id="KW-0594">Phospholipid biosynthesis</keyword>
<feature type="region of interest" description="Disordered" evidence="10">
    <location>
        <begin position="402"/>
        <end position="442"/>
    </location>
</feature>
<keyword evidence="4" id="KW-0677">Repeat</keyword>
<evidence type="ECO:0000256" key="7">
    <source>
        <dbReference type="ARBA" id="ARBA00023209"/>
    </source>
</evidence>
<keyword evidence="13" id="KW-1185">Reference proteome</keyword>
<evidence type="ECO:0000256" key="3">
    <source>
        <dbReference type="ARBA" id="ARBA00022679"/>
    </source>
</evidence>
<gene>
    <name evidence="9 12" type="primary">clsB</name>
    <name evidence="12" type="ORF">ACFOEB_03385</name>
</gene>
<dbReference type="Pfam" id="PF13091">
    <property type="entry name" value="PLDc_2"/>
    <property type="match status" value="2"/>
</dbReference>
<dbReference type="PANTHER" id="PTHR21248:SF23">
    <property type="entry name" value="CARDIOLIPIN SYNTHASE B"/>
    <property type="match status" value="1"/>
</dbReference>
<comment type="function">
    <text evidence="9">Catalyzes the phosphatidyl group transfer from one phosphatidylglycerol molecule to another to form cardiolipin (CL) (diphosphatidylglycerol) and glycerol.</text>
</comment>
<evidence type="ECO:0000256" key="8">
    <source>
        <dbReference type="ARBA" id="ARBA00023264"/>
    </source>
</evidence>
<dbReference type="SMART" id="SM00155">
    <property type="entry name" value="PLDc"/>
    <property type="match status" value="2"/>
</dbReference>
<dbReference type="InterPro" id="IPR001736">
    <property type="entry name" value="PLipase_D/transphosphatidylase"/>
</dbReference>
<dbReference type="CDD" id="cd09110">
    <property type="entry name" value="PLDc_CLS_1"/>
    <property type="match status" value="1"/>
</dbReference>
<feature type="active site" evidence="9">
    <location>
        <position position="302"/>
    </location>
</feature>
<comment type="caution">
    <text evidence="12">The sequence shown here is derived from an EMBL/GenBank/DDBJ whole genome shotgun (WGS) entry which is preliminary data.</text>
</comment>
<feature type="active site" evidence="9">
    <location>
        <position position="126"/>
    </location>
</feature>
<dbReference type="HAMAP" id="MF_01917">
    <property type="entry name" value="Cardiolipin_synth_ClsB"/>
    <property type="match status" value="1"/>
</dbReference>
<keyword evidence="2 9" id="KW-0444">Lipid biosynthesis</keyword>
<proteinExistence type="inferred from homology"/>
<dbReference type="GO" id="GO:0016740">
    <property type="term" value="F:transferase activity"/>
    <property type="evidence" value="ECO:0007669"/>
    <property type="project" value="UniProtKB-KW"/>
</dbReference>
<evidence type="ECO:0000256" key="4">
    <source>
        <dbReference type="ARBA" id="ARBA00022737"/>
    </source>
</evidence>
<feature type="active site" evidence="9">
    <location>
        <position position="121"/>
    </location>
</feature>
<comment type="similarity">
    <text evidence="9">Belongs to the phospholipase D family. Cardiolipin synthase subfamily. ClsB sub-subfamily.</text>
</comment>
<feature type="compositionally biased region" description="Basic and acidic residues" evidence="10">
    <location>
        <begin position="425"/>
        <end position="442"/>
    </location>
</feature>
<keyword evidence="1 9" id="KW-1003">Cell membrane</keyword>
<sequence>MFGFREFKGHFCQNNRLQLLVNGEEFFPQLLRRIKHAKREILLETFILEDDRIGDALKTALIGAAKRGVWVSVTADSWGSHFLNPEYIEELADAGIIFQIYDPQPEWYNGRPKLFRRLHRKLAVIDATYGFIGGINMCNDHMISSGPEGKQDYSVELEGPIVNELRDLCKSYVRDAKDEHLHEFVEKLKSPDKPGTTPMAFVSRDNRRNRSDIEKAYLAGIHEAKERVWIANAYFFPGYRFMRALRKAAKRGVDVRLVLQGDPDIPFALPMARALYDVLLRNGVKIYEYRDRPLHAKIAVIDDEWSTIGSSNLDPLSLAFNLEANIIVRDRTFNGQLADQIEALEQNSTKIENDWVKRRRWYYLVKDFFMYHSLRHFPTFAGLFPAHTPKIRELKRAFETGEGRTRDADLRRQYPESKHARRVTRKQDYDTNTEIEAKEAEV</sequence>
<dbReference type="InterPro" id="IPR025202">
    <property type="entry name" value="PLD-like_dom"/>
</dbReference>
<keyword evidence="5 9" id="KW-0443">Lipid metabolism</keyword>